<feature type="region of interest" description="Disordered" evidence="1">
    <location>
        <begin position="222"/>
        <end position="246"/>
    </location>
</feature>
<feature type="region of interest" description="Disordered" evidence="1">
    <location>
        <begin position="39"/>
        <end position="66"/>
    </location>
</feature>
<accession>A0A9P5TIK3</accession>
<feature type="compositionally biased region" description="Low complexity" evidence="1">
    <location>
        <begin position="237"/>
        <end position="246"/>
    </location>
</feature>
<evidence type="ECO:0000313" key="3">
    <source>
        <dbReference type="Proteomes" id="UP000724874"/>
    </source>
</evidence>
<comment type="caution">
    <text evidence="2">The sequence shown here is derived from an EMBL/GenBank/DDBJ whole genome shotgun (WGS) entry which is preliminary data.</text>
</comment>
<evidence type="ECO:0000256" key="1">
    <source>
        <dbReference type="SAM" id="MobiDB-lite"/>
    </source>
</evidence>
<gene>
    <name evidence="2" type="ORF">CPB84DRAFT_1751646</name>
</gene>
<name>A0A9P5TIK3_GYMJU</name>
<dbReference type="Proteomes" id="UP000724874">
    <property type="component" value="Unassembled WGS sequence"/>
</dbReference>
<dbReference type="EMBL" id="JADNYJ010000149">
    <property type="protein sequence ID" value="KAF8879423.1"/>
    <property type="molecule type" value="Genomic_DNA"/>
</dbReference>
<feature type="compositionally biased region" description="Basic residues" evidence="1">
    <location>
        <begin position="107"/>
        <end position="129"/>
    </location>
</feature>
<protein>
    <submittedName>
        <fullName evidence="2">Uncharacterized protein</fullName>
    </submittedName>
</protein>
<reference evidence="2" key="1">
    <citation type="submission" date="2020-11" db="EMBL/GenBank/DDBJ databases">
        <authorList>
            <consortium name="DOE Joint Genome Institute"/>
            <person name="Ahrendt S."/>
            <person name="Riley R."/>
            <person name="Andreopoulos W."/>
            <person name="LaButti K."/>
            <person name="Pangilinan J."/>
            <person name="Ruiz-duenas F.J."/>
            <person name="Barrasa J.M."/>
            <person name="Sanchez-Garcia M."/>
            <person name="Camarero S."/>
            <person name="Miyauchi S."/>
            <person name="Serrano A."/>
            <person name="Linde D."/>
            <person name="Babiker R."/>
            <person name="Drula E."/>
            <person name="Ayuso-Fernandez I."/>
            <person name="Pacheco R."/>
            <person name="Padilla G."/>
            <person name="Ferreira P."/>
            <person name="Barriuso J."/>
            <person name="Kellner H."/>
            <person name="Castanera R."/>
            <person name="Alfaro M."/>
            <person name="Ramirez L."/>
            <person name="Pisabarro A.G."/>
            <person name="Kuo A."/>
            <person name="Tritt A."/>
            <person name="Lipzen A."/>
            <person name="He G."/>
            <person name="Yan M."/>
            <person name="Ng V."/>
            <person name="Cullen D."/>
            <person name="Martin F."/>
            <person name="Rosso M.-N."/>
            <person name="Henrissat B."/>
            <person name="Hibbett D."/>
            <person name="Martinez A.T."/>
            <person name="Grigoriev I.V."/>
        </authorList>
    </citation>
    <scope>NUCLEOTIDE SEQUENCE</scope>
    <source>
        <strain evidence="2">AH 44721</strain>
    </source>
</reference>
<feature type="compositionally biased region" description="Basic and acidic residues" evidence="1">
    <location>
        <begin position="87"/>
        <end position="100"/>
    </location>
</feature>
<proteinExistence type="predicted"/>
<evidence type="ECO:0000313" key="2">
    <source>
        <dbReference type="EMBL" id="KAF8879423.1"/>
    </source>
</evidence>
<dbReference type="AlphaFoldDB" id="A0A9P5TIK3"/>
<feature type="region of interest" description="Disordered" evidence="1">
    <location>
        <begin position="78"/>
        <end position="132"/>
    </location>
</feature>
<feature type="compositionally biased region" description="Low complexity" evidence="1">
    <location>
        <begin position="446"/>
        <end position="461"/>
    </location>
</feature>
<organism evidence="2 3">
    <name type="scientific">Gymnopilus junonius</name>
    <name type="common">Spectacular rustgill mushroom</name>
    <name type="synonym">Gymnopilus spectabilis subsp. junonius</name>
    <dbReference type="NCBI Taxonomy" id="109634"/>
    <lineage>
        <taxon>Eukaryota</taxon>
        <taxon>Fungi</taxon>
        <taxon>Dikarya</taxon>
        <taxon>Basidiomycota</taxon>
        <taxon>Agaricomycotina</taxon>
        <taxon>Agaricomycetes</taxon>
        <taxon>Agaricomycetidae</taxon>
        <taxon>Agaricales</taxon>
        <taxon>Agaricineae</taxon>
        <taxon>Hymenogastraceae</taxon>
        <taxon>Gymnopilus</taxon>
    </lineage>
</organism>
<sequence length="558" mass="60381">MCEPLTHSCVASSSVIPPLLFHSHLPMLTNDPPPHCSTCTHPIDDNDSPNTIPTTVQPPTSPSQCKAKNCKQVQLNTSKGPQKKVKTMKEDNVPTAKEDNMPTTKAKGLKVKATKGRKGGKVHKGKGRNRKTDAEHTTLDTQCMPLYLTLVEKHIVEGQMTVAPHMRRMAKMRRAARTRRAVASEDAETHKDVETYKQVHKMKDVGNDEGKEVASLPVAVDEDGDHPMALPEQESGTTTTLPTEALPTDKEAPSLWLPQEGVPPTTTLIGAVLSTMHQGVAGLSATTNDIDLSNLAPPEIKQPANGSSQSSGGIIHGCVAGNIYNIRDVDDYNDSVFSECILAQGHVDLTIVYQPPHTISINEPFVKAHSSILFSDVKEQLLLRFASKSLGFPRECQGDAKVLNVNAKLTAKDQGAVCLQRMHTTVKDPLPDKEDSATAICAAAHHPATSSHPAASTPHPAGAKHGPLPEEVGPSTVSHPTSAKPRVPFEDVCLSTGPDMAMLRCDMDYLEAWMRKEADKNMQDKLQKIGGYMRQMGQLLGNGTGYLRVFDGFLVLAM</sequence>
<feature type="compositionally biased region" description="Low complexity" evidence="1">
    <location>
        <begin position="51"/>
        <end position="64"/>
    </location>
</feature>
<feature type="region of interest" description="Disordered" evidence="1">
    <location>
        <begin position="446"/>
        <end position="484"/>
    </location>
</feature>
<keyword evidence="3" id="KW-1185">Reference proteome</keyword>